<proteinExistence type="predicted"/>
<organism evidence="3">
    <name type="scientific">marine sediment metagenome</name>
    <dbReference type="NCBI Taxonomy" id="412755"/>
    <lineage>
        <taxon>unclassified sequences</taxon>
        <taxon>metagenomes</taxon>
        <taxon>ecological metagenomes</taxon>
    </lineage>
</organism>
<feature type="region of interest" description="Disordered" evidence="1">
    <location>
        <begin position="152"/>
        <end position="183"/>
    </location>
</feature>
<comment type="caution">
    <text evidence="3">The sequence shown here is derived from an EMBL/GenBank/DDBJ whole genome shotgun (WGS) entry which is preliminary data.</text>
</comment>
<dbReference type="EMBL" id="BART01022360">
    <property type="protein sequence ID" value="GAG95401.1"/>
    <property type="molecule type" value="Genomic_DNA"/>
</dbReference>
<keyword evidence="2" id="KW-0472">Membrane</keyword>
<evidence type="ECO:0000256" key="1">
    <source>
        <dbReference type="SAM" id="MobiDB-lite"/>
    </source>
</evidence>
<sequence length="183" mass="18723">MPDVWVLVPIAVSAAVILLLYTIPPPWVKKYMRTLDDLDLKAMSTPEAIGQALRSAYPPEDVAGMLDAVVTSQRPAVKQFIADEGIPMLAAIGSGEVAKAARGGKSTLASAVGNLGSGAAGLQGLAAMVAKPGKSSGIGELMQYLPLLQQYMGKSQSPGPGNGGPQTQAPVGQYHTGGRLGGN</sequence>
<keyword evidence="2" id="KW-0812">Transmembrane</keyword>
<reference evidence="3" key="1">
    <citation type="journal article" date="2014" name="Front. Microbiol.">
        <title>High frequency of phylogenetically diverse reductive dehalogenase-homologous genes in deep subseafloor sedimentary metagenomes.</title>
        <authorList>
            <person name="Kawai M."/>
            <person name="Futagami T."/>
            <person name="Toyoda A."/>
            <person name="Takaki Y."/>
            <person name="Nishi S."/>
            <person name="Hori S."/>
            <person name="Arai W."/>
            <person name="Tsubouchi T."/>
            <person name="Morono Y."/>
            <person name="Uchiyama I."/>
            <person name="Ito T."/>
            <person name="Fujiyama A."/>
            <person name="Inagaki F."/>
            <person name="Takami H."/>
        </authorList>
    </citation>
    <scope>NUCLEOTIDE SEQUENCE</scope>
    <source>
        <strain evidence="3">Expedition CK06-06</strain>
    </source>
</reference>
<name>X1DG55_9ZZZZ</name>
<accession>X1DG55</accession>
<keyword evidence="2" id="KW-1133">Transmembrane helix</keyword>
<feature type="transmembrane region" description="Helical" evidence="2">
    <location>
        <begin position="6"/>
        <end position="23"/>
    </location>
</feature>
<protein>
    <submittedName>
        <fullName evidence="3">Uncharacterized protein</fullName>
    </submittedName>
</protein>
<dbReference type="AlphaFoldDB" id="X1DG55"/>
<gene>
    <name evidence="3" type="ORF">S01H4_40944</name>
</gene>
<evidence type="ECO:0000256" key="2">
    <source>
        <dbReference type="SAM" id="Phobius"/>
    </source>
</evidence>
<evidence type="ECO:0000313" key="3">
    <source>
        <dbReference type="EMBL" id="GAG95401.1"/>
    </source>
</evidence>